<organism evidence="2">
    <name type="scientific">marine metagenome</name>
    <dbReference type="NCBI Taxonomy" id="408172"/>
    <lineage>
        <taxon>unclassified sequences</taxon>
        <taxon>metagenomes</taxon>
        <taxon>ecological metagenomes</taxon>
    </lineage>
</organism>
<keyword evidence="1" id="KW-0472">Membrane</keyword>
<keyword evidence="1" id="KW-0812">Transmembrane</keyword>
<reference evidence="2" key="1">
    <citation type="submission" date="2018-05" db="EMBL/GenBank/DDBJ databases">
        <authorList>
            <person name="Lanie J.A."/>
            <person name="Ng W.-L."/>
            <person name="Kazmierczak K.M."/>
            <person name="Andrzejewski T.M."/>
            <person name="Davidsen T.M."/>
            <person name="Wayne K.J."/>
            <person name="Tettelin H."/>
            <person name="Glass J.I."/>
            <person name="Rusch D."/>
            <person name="Podicherti R."/>
            <person name="Tsui H.-C.T."/>
            <person name="Winkler M.E."/>
        </authorList>
    </citation>
    <scope>NUCLEOTIDE SEQUENCE</scope>
</reference>
<sequence length="56" mass="6428">MITKKPRAKQEETLAILNIIFTSVYAYGLALHVSCLSKIYLLWKEEENSETVVNNI</sequence>
<keyword evidence="1" id="KW-1133">Transmembrane helix</keyword>
<feature type="transmembrane region" description="Helical" evidence="1">
    <location>
        <begin position="12"/>
        <end position="33"/>
    </location>
</feature>
<proteinExistence type="predicted"/>
<accession>A0A382JFX3</accession>
<protein>
    <submittedName>
        <fullName evidence="2">Uncharacterized protein</fullName>
    </submittedName>
</protein>
<dbReference type="AlphaFoldDB" id="A0A382JFX3"/>
<evidence type="ECO:0000313" key="2">
    <source>
        <dbReference type="EMBL" id="SVC09601.1"/>
    </source>
</evidence>
<evidence type="ECO:0000256" key="1">
    <source>
        <dbReference type="SAM" id="Phobius"/>
    </source>
</evidence>
<gene>
    <name evidence="2" type="ORF">METZ01_LOCUS262455</name>
</gene>
<dbReference type="EMBL" id="UINC01073312">
    <property type="protein sequence ID" value="SVC09601.1"/>
    <property type="molecule type" value="Genomic_DNA"/>
</dbReference>
<name>A0A382JFX3_9ZZZZ</name>